<evidence type="ECO:0000313" key="2">
    <source>
        <dbReference type="Proteomes" id="UP001066276"/>
    </source>
</evidence>
<protein>
    <submittedName>
        <fullName evidence="1">Uncharacterized protein</fullName>
    </submittedName>
</protein>
<dbReference type="AlphaFoldDB" id="A0AAV7MDD0"/>
<comment type="caution">
    <text evidence="1">The sequence shown here is derived from an EMBL/GenBank/DDBJ whole genome shotgun (WGS) entry which is preliminary data.</text>
</comment>
<accession>A0AAV7MDD0</accession>
<proteinExistence type="predicted"/>
<organism evidence="1 2">
    <name type="scientific">Pleurodeles waltl</name>
    <name type="common">Iberian ribbed newt</name>
    <dbReference type="NCBI Taxonomy" id="8319"/>
    <lineage>
        <taxon>Eukaryota</taxon>
        <taxon>Metazoa</taxon>
        <taxon>Chordata</taxon>
        <taxon>Craniata</taxon>
        <taxon>Vertebrata</taxon>
        <taxon>Euteleostomi</taxon>
        <taxon>Amphibia</taxon>
        <taxon>Batrachia</taxon>
        <taxon>Caudata</taxon>
        <taxon>Salamandroidea</taxon>
        <taxon>Salamandridae</taxon>
        <taxon>Pleurodelinae</taxon>
        <taxon>Pleurodeles</taxon>
    </lineage>
</organism>
<evidence type="ECO:0000313" key="1">
    <source>
        <dbReference type="EMBL" id="KAJ1099103.1"/>
    </source>
</evidence>
<gene>
    <name evidence="1" type="ORF">NDU88_004207</name>
</gene>
<reference evidence="1" key="1">
    <citation type="journal article" date="2022" name="bioRxiv">
        <title>Sequencing and chromosome-scale assembly of the giantPleurodeles waltlgenome.</title>
        <authorList>
            <person name="Brown T."/>
            <person name="Elewa A."/>
            <person name="Iarovenko S."/>
            <person name="Subramanian E."/>
            <person name="Araus A.J."/>
            <person name="Petzold A."/>
            <person name="Susuki M."/>
            <person name="Suzuki K.-i.T."/>
            <person name="Hayashi T."/>
            <person name="Toyoda A."/>
            <person name="Oliveira C."/>
            <person name="Osipova E."/>
            <person name="Leigh N.D."/>
            <person name="Simon A."/>
            <person name="Yun M.H."/>
        </authorList>
    </citation>
    <scope>NUCLEOTIDE SEQUENCE</scope>
    <source>
        <strain evidence="1">20211129_DDA</strain>
        <tissue evidence="1">Liver</tissue>
    </source>
</reference>
<keyword evidence="2" id="KW-1185">Reference proteome</keyword>
<dbReference type="EMBL" id="JANPWB010000014">
    <property type="protein sequence ID" value="KAJ1099103.1"/>
    <property type="molecule type" value="Genomic_DNA"/>
</dbReference>
<sequence>MTCAVSLVSVLASQRNSPLQPTPEAPLPHCTARGTRLAPVMRPASRASATPGASPALHLPFCLLGRTAPVGPSQARAVSMVEGRGRFPQLWHLSSPWVLLLADTSPCVGVSYRITLWCCGAPQATTRRVATSFCLVSLNSG</sequence>
<name>A0AAV7MDD0_PLEWA</name>
<dbReference type="Proteomes" id="UP001066276">
    <property type="component" value="Chromosome 10"/>
</dbReference>